<feature type="transmembrane region" description="Helical" evidence="1">
    <location>
        <begin position="248"/>
        <end position="268"/>
    </location>
</feature>
<dbReference type="PANTHER" id="PTHR33133">
    <property type="entry name" value="OS08G0107100 PROTEIN-RELATED"/>
    <property type="match status" value="1"/>
</dbReference>
<dbReference type="EMBL" id="JACGWL010000011">
    <property type="protein sequence ID" value="KAK4392656.1"/>
    <property type="molecule type" value="Genomic_DNA"/>
</dbReference>
<keyword evidence="1" id="KW-0472">Membrane</keyword>
<feature type="transmembrane region" description="Helical" evidence="1">
    <location>
        <begin position="207"/>
        <end position="228"/>
    </location>
</feature>
<keyword evidence="1" id="KW-0812">Transmembrane</keyword>
<evidence type="ECO:0008006" key="4">
    <source>
        <dbReference type="Google" id="ProtNLM"/>
    </source>
</evidence>
<keyword evidence="3" id="KW-1185">Reference proteome</keyword>
<evidence type="ECO:0000313" key="3">
    <source>
        <dbReference type="Proteomes" id="UP001289374"/>
    </source>
</evidence>
<sequence length="331" mass="36505">MELFRSYSFFTILNESIKLLPKNGKLMALIAMFSAVLSSCSVLLFKYSLQSLLTDMIVTAQLLFMPDLSSFNIPADPNSSPPSDPSAFMPKTGLITDRLGHLGDDFARLLALQTAFILVVSIISFLSSVSTVLVSAVSYNSKTLSLKDLFSGIWTTWTRPLITTLYVSGLAIGYFVVVAMLAVPLLMYSSRVTFWAAVLLGTTSSILYLYLFVTWGLAVVVSVVEGCYGMEALAKSAALVKGKRVHGFLLNVSVNVVLLVIYEAYRVIFGHKGLMNTTMYALFVASVTSFAKMLLVVAYTVLYYHCKKHHGEEIELHGSFFYQYAKLPTTQ</sequence>
<evidence type="ECO:0000313" key="2">
    <source>
        <dbReference type="EMBL" id="KAK4392656.1"/>
    </source>
</evidence>
<name>A0AAE1WGG1_9LAMI</name>
<comment type="caution">
    <text evidence="2">The sequence shown here is derived from an EMBL/GenBank/DDBJ whole genome shotgun (WGS) entry which is preliminary data.</text>
</comment>
<organism evidence="2 3">
    <name type="scientific">Sesamum angolense</name>
    <dbReference type="NCBI Taxonomy" id="2727404"/>
    <lineage>
        <taxon>Eukaryota</taxon>
        <taxon>Viridiplantae</taxon>
        <taxon>Streptophyta</taxon>
        <taxon>Embryophyta</taxon>
        <taxon>Tracheophyta</taxon>
        <taxon>Spermatophyta</taxon>
        <taxon>Magnoliopsida</taxon>
        <taxon>eudicotyledons</taxon>
        <taxon>Gunneridae</taxon>
        <taxon>Pentapetalae</taxon>
        <taxon>asterids</taxon>
        <taxon>lamiids</taxon>
        <taxon>Lamiales</taxon>
        <taxon>Pedaliaceae</taxon>
        <taxon>Sesamum</taxon>
    </lineage>
</organism>
<feature type="transmembrane region" description="Helical" evidence="1">
    <location>
        <begin position="280"/>
        <end position="304"/>
    </location>
</feature>
<evidence type="ECO:0000256" key="1">
    <source>
        <dbReference type="SAM" id="Phobius"/>
    </source>
</evidence>
<protein>
    <recommendedName>
        <fullName evidence="4">Transmembrane protein</fullName>
    </recommendedName>
</protein>
<dbReference type="PANTHER" id="PTHR33133:SF1">
    <property type="entry name" value="EXPRESSED PROTEIN-RELATED"/>
    <property type="match status" value="1"/>
</dbReference>
<feature type="transmembrane region" description="Helical" evidence="1">
    <location>
        <begin position="26"/>
        <end position="45"/>
    </location>
</feature>
<reference evidence="2" key="1">
    <citation type="submission" date="2020-06" db="EMBL/GenBank/DDBJ databases">
        <authorList>
            <person name="Li T."/>
            <person name="Hu X."/>
            <person name="Zhang T."/>
            <person name="Song X."/>
            <person name="Zhang H."/>
            <person name="Dai N."/>
            <person name="Sheng W."/>
            <person name="Hou X."/>
            <person name="Wei L."/>
        </authorList>
    </citation>
    <scope>NUCLEOTIDE SEQUENCE</scope>
    <source>
        <strain evidence="2">K16</strain>
        <tissue evidence="2">Leaf</tissue>
    </source>
</reference>
<accession>A0AAE1WGG1</accession>
<keyword evidence="1" id="KW-1133">Transmembrane helix</keyword>
<gene>
    <name evidence="2" type="ORF">Sango_2043400</name>
</gene>
<proteinExistence type="predicted"/>
<feature type="transmembrane region" description="Helical" evidence="1">
    <location>
        <begin position="115"/>
        <end position="139"/>
    </location>
</feature>
<feature type="transmembrane region" description="Helical" evidence="1">
    <location>
        <begin position="160"/>
        <end position="187"/>
    </location>
</feature>
<dbReference type="AlphaFoldDB" id="A0AAE1WGG1"/>
<dbReference type="Proteomes" id="UP001289374">
    <property type="component" value="Unassembled WGS sequence"/>
</dbReference>
<reference evidence="2" key="2">
    <citation type="journal article" date="2024" name="Plant">
        <title>Genomic evolution and insights into agronomic trait innovations of Sesamum species.</title>
        <authorList>
            <person name="Miao H."/>
            <person name="Wang L."/>
            <person name="Qu L."/>
            <person name="Liu H."/>
            <person name="Sun Y."/>
            <person name="Le M."/>
            <person name="Wang Q."/>
            <person name="Wei S."/>
            <person name="Zheng Y."/>
            <person name="Lin W."/>
            <person name="Duan Y."/>
            <person name="Cao H."/>
            <person name="Xiong S."/>
            <person name="Wang X."/>
            <person name="Wei L."/>
            <person name="Li C."/>
            <person name="Ma Q."/>
            <person name="Ju M."/>
            <person name="Zhao R."/>
            <person name="Li G."/>
            <person name="Mu C."/>
            <person name="Tian Q."/>
            <person name="Mei H."/>
            <person name="Zhang T."/>
            <person name="Gao T."/>
            <person name="Zhang H."/>
        </authorList>
    </citation>
    <scope>NUCLEOTIDE SEQUENCE</scope>
    <source>
        <strain evidence="2">K16</strain>
    </source>
</reference>